<proteinExistence type="predicted"/>
<dbReference type="Proteomes" id="UP000051908">
    <property type="component" value="Unassembled WGS sequence"/>
</dbReference>
<reference evidence="1 2" key="1">
    <citation type="journal article" date="2015" name="Genome Announc.">
        <title>Expanding the biotechnology potential of lactobacilli through comparative genomics of 213 strains and associated genera.</title>
        <authorList>
            <person name="Sun Z."/>
            <person name="Harris H.M."/>
            <person name="McCann A."/>
            <person name="Guo C."/>
            <person name="Argimon S."/>
            <person name="Zhang W."/>
            <person name="Yang X."/>
            <person name="Jeffery I.B."/>
            <person name="Cooney J.C."/>
            <person name="Kagawa T.F."/>
            <person name="Liu W."/>
            <person name="Song Y."/>
            <person name="Salvetti E."/>
            <person name="Wrobel A."/>
            <person name="Rasinkangas P."/>
            <person name="Parkhill J."/>
            <person name="Rea M.C."/>
            <person name="O'Sullivan O."/>
            <person name="Ritari J."/>
            <person name="Douillard F.P."/>
            <person name="Paul Ross R."/>
            <person name="Yang R."/>
            <person name="Briner A.E."/>
            <person name="Felis G.E."/>
            <person name="de Vos W.M."/>
            <person name="Barrangou R."/>
            <person name="Klaenhammer T.R."/>
            <person name="Caufield P.W."/>
            <person name="Cui Y."/>
            <person name="Zhang H."/>
            <person name="O'Toole P.W."/>
        </authorList>
    </citation>
    <scope>NUCLEOTIDE SEQUENCE [LARGE SCALE GENOMIC DNA]</scope>
    <source>
        <strain evidence="1 2">DSM 13238</strain>
    </source>
</reference>
<dbReference type="GeneID" id="96667856"/>
<protein>
    <submittedName>
        <fullName evidence="1">Uncharacterized protein</fullName>
    </submittedName>
</protein>
<organism evidence="1 2">
    <name type="scientific">Companilactobacillus paralimentarius DSM 13238 = JCM 10415</name>
    <dbReference type="NCBI Taxonomy" id="1122151"/>
    <lineage>
        <taxon>Bacteria</taxon>
        <taxon>Bacillati</taxon>
        <taxon>Bacillota</taxon>
        <taxon>Bacilli</taxon>
        <taxon>Lactobacillales</taxon>
        <taxon>Lactobacillaceae</taxon>
        <taxon>Companilactobacillus</taxon>
    </lineage>
</organism>
<keyword evidence="2" id="KW-1185">Reference proteome</keyword>
<evidence type="ECO:0000313" key="1">
    <source>
        <dbReference type="EMBL" id="KRL31221.1"/>
    </source>
</evidence>
<evidence type="ECO:0000313" key="2">
    <source>
        <dbReference type="Proteomes" id="UP000051908"/>
    </source>
</evidence>
<dbReference type="PATRIC" id="fig|1122151.5.peg.2274"/>
<dbReference type="AlphaFoldDB" id="A0A0R1PMS3"/>
<accession>A0A0R1PMS3</accession>
<gene>
    <name evidence="1" type="ORF">FD33_GL002202</name>
</gene>
<name>A0A0R1PMS3_9LACO</name>
<sequence>MTRGYKEIIDWMHLIAKANTRLTHYWGMVTKANELADIQGTRIEPVHVSNGSNSNGTENKLIKYLDIKEQLNKIDKAVEPLNDRQKQILTLTYFNKYRASEYIIMDVMNLSDRGDYIDLWDDALIDFANNYYDKDTIASC</sequence>
<dbReference type="EMBL" id="AZES01000058">
    <property type="protein sequence ID" value="KRL31221.1"/>
    <property type="molecule type" value="Genomic_DNA"/>
</dbReference>
<dbReference type="OrthoDB" id="2310507at2"/>
<dbReference type="RefSeq" id="WP_025084953.1">
    <property type="nucleotide sequence ID" value="NZ_AZES01000058.1"/>
</dbReference>
<comment type="caution">
    <text evidence="1">The sequence shown here is derived from an EMBL/GenBank/DDBJ whole genome shotgun (WGS) entry which is preliminary data.</text>
</comment>